<protein>
    <recommendedName>
        <fullName evidence="2">Spaetzle domain-containing protein</fullName>
    </recommendedName>
</protein>
<dbReference type="Proteomes" id="UP001162156">
    <property type="component" value="Unassembled WGS sequence"/>
</dbReference>
<feature type="region of interest" description="Disordered" evidence="1">
    <location>
        <begin position="1"/>
        <end position="30"/>
    </location>
</feature>
<dbReference type="EMBL" id="JANEYF010004269">
    <property type="protein sequence ID" value="KAJ8931656.1"/>
    <property type="molecule type" value="Genomic_DNA"/>
</dbReference>
<feature type="domain" description="Spaetzle" evidence="2">
    <location>
        <begin position="62"/>
        <end position="118"/>
    </location>
</feature>
<reference evidence="3" key="1">
    <citation type="journal article" date="2023" name="Insect Mol. Biol.">
        <title>Genome sequencing provides insights into the evolution of gene families encoding plant cell wall-degrading enzymes in longhorned beetles.</title>
        <authorList>
            <person name="Shin N.R."/>
            <person name="Okamura Y."/>
            <person name="Kirsch R."/>
            <person name="Pauchet Y."/>
        </authorList>
    </citation>
    <scope>NUCLEOTIDE SEQUENCE</scope>
    <source>
        <strain evidence="3">RBIC_L_NR</strain>
    </source>
</reference>
<dbReference type="SUPFAM" id="SSF57501">
    <property type="entry name" value="Cystine-knot cytokines"/>
    <property type="match status" value="1"/>
</dbReference>
<keyword evidence="4" id="KW-1185">Reference proteome</keyword>
<organism evidence="3 4">
    <name type="scientific">Rhamnusium bicolor</name>
    <dbReference type="NCBI Taxonomy" id="1586634"/>
    <lineage>
        <taxon>Eukaryota</taxon>
        <taxon>Metazoa</taxon>
        <taxon>Ecdysozoa</taxon>
        <taxon>Arthropoda</taxon>
        <taxon>Hexapoda</taxon>
        <taxon>Insecta</taxon>
        <taxon>Pterygota</taxon>
        <taxon>Neoptera</taxon>
        <taxon>Endopterygota</taxon>
        <taxon>Coleoptera</taxon>
        <taxon>Polyphaga</taxon>
        <taxon>Cucujiformia</taxon>
        <taxon>Chrysomeloidea</taxon>
        <taxon>Cerambycidae</taxon>
        <taxon>Lepturinae</taxon>
        <taxon>Rhagiini</taxon>
        <taxon>Rhamnusium</taxon>
    </lineage>
</organism>
<gene>
    <name evidence="3" type="ORF">NQ314_015413</name>
</gene>
<sequence>VNKSEAKPQFTKVPISTSPRSLRKSPDLRQKTSVQVTSFQLFKPQIPSIEGPPACANGYTFCENIDSLHGPCDIIGEVPEFFITSCKQKFVYSRLLSLSDLGSPSPDTFQLPSACCCAYKKNSKFLQNYGTPFTPTRV</sequence>
<dbReference type="InterPro" id="IPR029034">
    <property type="entry name" value="Cystine-knot_cytokine"/>
</dbReference>
<comment type="caution">
    <text evidence="3">The sequence shown here is derived from an EMBL/GenBank/DDBJ whole genome shotgun (WGS) entry which is preliminary data.</text>
</comment>
<name>A0AAV8WZG4_9CUCU</name>
<dbReference type="Gene3D" id="2.10.90.10">
    <property type="entry name" value="Cystine-knot cytokines"/>
    <property type="match status" value="1"/>
</dbReference>
<evidence type="ECO:0000256" key="1">
    <source>
        <dbReference type="SAM" id="MobiDB-lite"/>
    </source>
</evidence>
<accession>A0AAV8WZG4</accession>
<proteinExistence type="predicted"/>
<feature type="non-terminal residue" evidence="3">
    <location>
        <position position="1"/>
    </location>
</feature>
<evidence type="ECO:0000313" key="3">
    <source>
        <dbReference type="EMBL" id="KAJ8931656.1"/>
    </source>
</evidence>
<evidence type="ECO:0000259" key="2">
    <source>
        <dbReference type="Pfam" id="PF16077"/>
    </source>
</evidence>
<evidence type="ECO:0000313" key="4">
    <source>
        <dbReference type="Proteomes" id="UP001162156"/>
    </source>
</evidence>
<dbReference type="Pfam" id="PF16077">
    <property type="entry name" value="Spaetzle"/>
    <property type="match status" value="1"/>
</dbReference>
<dbReference type="AlphaFoldDB" id="A0AAV8WZG4"/>
<dbReference type="InterPro" id="IPR032104">
    <property type="entry name" value="Spaetzle"/>
</dbReference>